<proteinExistence type="predicted"/>
<evidence type="ECO:0000256" key="1">
    <source>
        <dbReference type="SAM" id="MobiDB-lite"/>
    </source>
</evidence>
<dbReference type="EMBL" id="CP020370">
    <property type="protein sequence ID" value="AUB83076.1"/>
    <property type="molecule type" value="Genomic_DNA"/>
</dbReference>
<evidence type="ECO:0000259" key="2">
    <source>
        <dbReference type="PROSITE" id="PS50011"/>
    </source>
</evidence>
<evidence type="ECO:0000313" key="4">
    <source>
        <dbReference type="Proteomes" id="UP000232638"/>
    </source>
</evidence>
<dbReference type="RefSeq" id="WP_100920773.1">
    <property type="nucleotide sequence ID" value="NZ_CP020370.1"/>
</dbReference>
<evidence type="ECO:0000313" key="3">
    <source>
        <dbReference type="EMBL" id="AUB83076.1"/>
    </source>
</evidence>
<feature type="compositionally biased region" description="Basic residues" evidence="1">
    <location>
        <begin position="265"/>
        <end position="275"/>
    </location>
</feature>
<feature type="compositionally biased region" description="Gly residues" evidence="1">
    <location>
        <begin position="281"/>
        <end position="290"/>
    </location>
</feature>
<dbReference type="AlphaFoldDB" id="A0A2K8UBX7"/>
<dbReference type="SUPFAM" id="SSF56112">
    <property type="entry name" value="Protein kinase-like (PK-like)"/>
    <property type="match status" value="1"/>
</dbReference>
<feature type="compositionally biased region" description="Low complexity" evidence="1">
    <location>
        <begin position="252"/>
        <end position="264"/>
    </location>
</feature>
<dbReference type="GO" id="GO:0005524">
    <property type="term" value="F:ATP binding"/>
    <property type="evidence" value="ECO:0007669"/>
    <property type="project" value="InterPro"/>
</dbReference>
<dbReference type="InterPro" id="IPR000719">
    <property type="entry name" value="Prot_kinase_dom"/>
</dbReference>
<keyword evidence="4" id="KW-1185">Reference proteome</keyword>
<name>A0A2K8UBX7_9GAMM</name>
<protein>
    <recommendedName>
        <fullName evidence="2">Protein kinase domain-containing protein</fullName>
    </recommendedName>
</protein>
<sequence length="290" mass="32181">MIAQFTGSDGQTYRTQTELARGGEGIILTVAGRTDVVVKRYLDGQATPERAAKLRAMLADPPRDEMRERFKHASITWPLAMLHEGRRFAGFLMPRIDGGSSLLNAYNPRAREFLGLDWSGQHHVAKNLCTALHALHLKGYVMGDVNQRNILVTARGLVTLVDTDSFQVRAGRTLYRCPVGVPEYTPRELQGQRFDQVDRTPEHDRFGLVVLLFQLLMDGYHAVPAVERLTGPLDRPRREGIEPRRRGGGGWAAAAGRRAGPRPGVRLRARPRRTAPRAGQRGQGGRGQPA</sequence>
<accession>A0A2K8UBX7</accession>
<feature type="region of interest" description="Disordered" evidence="1">
    <location>
        <begin position="233"/>
        <end position="290"/>
    </location>
</feature>
<dbReference type="Gene3D" id="1.10.510.10">
    <property type="entry name" value="Transferase(Phosphotransferase) domain 1"/>
    <property type="match status" value="1"/>
</dbReference>
<dbReference type="GO" id="GO:0004672">
    <property type="term" value="F:protein kinase activity"/>
    <property type="evidence" value="ECO:0007669"/>
    <property type="project" value="InterPro"/>
</dbReference>
<organism evidence="3 4">
    <name type="scientific">Candidatus Thiodictyon syntrophicum</name>
    <dbReference type="NCBI Taxonomy" id="1166950"/>
    <lineage>
        <taxon>Bacteria</taxon>
        <taxon>Pseudomonadati</taxon>
        <taxon>Pseudomonadota</taxon>
        <taxon>Gammaproteobacteria</taxon>
        <taxon>Chromatiales</taxon>
        <taxon>Chromatiaceae</taxon>
        <taxon>Thiodictyon</taxon>
    </lineage>
</organism>
<dbReference type="KEGG" id="tsy:THSYN_20420"/>
<dbReference type="Proteomes" id="UP000232638">
    <property type="component" value="Chromosome"/>
</dbReference>
<gene>
    <name evidence="3" type="ORF">THSYN_20420</name>
</gene>
<dbReference type="PROSITE" id="PS50011">
    <property type="entry name" value="PROTEIN_KINASE_DOM"/>
    <property type="match status" value="1"/>
</dbReference>
<feature type="domain" description="Protein kinase" evidence="2">
    <location>
        <begin position="13"/>
        <end position="290"/>
    </location>
</feature>
<reference evidence="3 4" key="1">
    <citation type="submission" date="2017-03" db="EMBL/GenBank/DDBJ databases">
        <title>Complete genome sequence of Candidatus 'Thiodictyon syntrophicum' sp. nov. strain Cad16T, a photolithoautotroph purple sulfur bacterium isolated from an alpine meromictic lake.</title>
        <authorList>
            <person name="Luedin S.M."/>
            <person name="Pothier J.F."/>
            <person name="Danza F."/>
            <person name="Storelli N."/>
            <person name="Wittwer M."/>
            <person name="Tonolla M."/>
        </authorList>
    </citation>
    <scope>NUCLEOTIDE SEQUENCE [LARGE SCALE GENOMIC DNA]</scope>
    <source>
        <strain evidence="3 4">Cad16T</strain>
    </source>
</reference>
<feature type="compositionally biased region" description="Basic and acidic residues" evidence="1">
    <location>
        <begin position="234"/>
        <end position="245"/>
    </location>
</feature>
<dbReference type="InterPro" id="IPR011009">
    <property type="entry name" value="Kinase-like_dom_sf"/>
</dbReference>